<dbReference type="Pfam" id="PF04480">
    <property type="entry name" value="DUF559"/>
    <property type="match status" value="1"/>
</dbReference>
<evidence type="ECO:0000256" key="1">
    <source>
        <dbReference type="SAM" id="MobiDB-lite"/>
    </source>
</evidence>
<dbReference type="InterPro" id="IPR007569">
    <property type="entry name" value="DUF559"/>
</dbReference>
<dbReference type="InterPro" id="IPR047216">
    <property type="entry name" value="Endonuclease_DUF559_bact"/>
</dbReference>
<evidence type="ECO:0000313" key="4">
    <source>
        <dbReference type="Proteomes" id="UP000032300"/>
    </source>
</evidence>
<accession>A0A7U4LGB9</accession>
<proteinExistence type="predicted"/>
<dbReference type="KEGG" id="sphi:TS85_17070"/>
<dbReference type="Gene3D" id="3.40.960.10">
    <property type="entry name" value="VSR Endonuclease"/>
    <property type="match status" value="1"/>
</dbReference>
<dbReference type="CDD" id="cd01038">
    <property type="entry name" value="Endonuclease_DUF559"/>
    <property type="match status" value="1"/>
</dbReference>
<keyword evidence="4" id="KW-1185">Reference proteome</keyword>
<protein>
    <recommendedName>
        <fullName evidence="2">DUF559 domain-containing protein</fullName>
    </recommendedName>
</protein>
<gene>
    <name evidence="3" type="ORF">TS85_17070</name>
</gene>
<dbReference type="OrthoDB" id="9798754at2"/>
<feature type="domain" description="DUF559" evidence="2">
    <location>
        <begin position="10"/>
        <end position="110"/>
    </location>
</feature>
<dbReference type="SUPFAM" id="SSF52980">
    <property type="entry name" value="Restriction endonuclease-like"/>
    <property type="match status" value="1"/>
</dbReference>
<reference evidence="3 4" key="1">
    <citation type="journal article" date="2015" name="Int. J. Syst. Evol. Microbiol.">
        <title>Sphingomonas hengshuiensis sp. nov., isolated from lake wetland.</title>
        <authorList>
            <person name="Wei S."/>
            <person name="Wang T."/>
            <person name="Liu H."/>
            <person name="Zhang C."/>
            <person name="Guo J."/>
            <person name="Wang Q."/>
            <person name="Liang K."/>
            <person name="Zhang Z."/>
        </authorList>
    </citation>
    <scope>NUCLEOTIDE SEQUENCE [LARGE SCALE GENOMIC DNA]</scope>
    <source>
        <strain evidence="3 4">WHSC-8</strain>
    </source>
</reference>
<dbReference type="EMBL" id="CP010836">
    <property type="protein sequence ID" value="AJP73138.1"/>
    <property type="molecule type" value="Genomic_DNA"/>
</dbReference>
<evidence type="ECO:0000259" key="2">
    <source>
        <dbReference type="Pfam" id="PF04480"/>
    </source>
</evidence>
<dbReference type="Proteomes" id="UP000032300">
    <property type="component" value="Chromosome"/>
</dbReference>
<dbReference type="RefSeq" id="WP_044333835.1">
    <property type="nucleotide sequence ID" value="NZ_CP010836.1"/>
</dbReference>
<evidence type="ECO:0000313" key="3">
    <source>
        <dbReference type="EMBL" id="AJP73138.1"/>
    </source>
</evidence>
<feature type="region of interest" description="Disordered" evidence="1">
    <location>
        <begin position="116"/>
        <end position="136"/>
    </location>
</feature>
<organism evidence="3 4">
    <name type="scientific">Sphingomonas hengshuiensis</name>
    <dbReference type="NCBI Taxonomy" id="1609977"/>
    <lineage>
        <taxon>Bacteria</taxon>
        <taxon>Pseudomonadati</taxon>
        <taxon>Pseudomonadota</taxon>
        <taxon>Alphaproteobacteria</taxon>
        <taxon>Sphingomonadales</taxon>
        <taxon>Sphingomonadaceae</taxon>
        <taxon>Sphingomonas</taxon>
    </lineage>
</organism>
<sequence length="136" mass="15672">MQRRIPLLLTTRARELRNNPTPAELLVWQRLSRYRPRFTRQLVEAPFINDLACREARLAVEFDGSQHLDAAAQDERRSEYLRAKGWNVIRLWNSDVLSNPDGAVAHILSEAAECLGGTHPQPLPSREGRIRNPRLR</sequence>
<name>A0A7U4LGB9_9SPHN</name>
<dbReference type="InterPro" id="IPR011335">
    <property type="entry name" value="Restrct_endonuc-II-like"/>
</dbReference>
<reference evidence="3 4" key="2">
    <citation type="submission" date="2015-02" db="EMBL/GenBank/DDBJ databases">
        <title>The complete genome of Sphingomonas hengshuiensis sp. WHSC-8 isolated from soil of Hengshui Lake.</title>
        <authorList>
            <person name="Wei S."/>
            <person name="Guo J."/>
            <person name="Su C."/>
            <person name="Wu R."/>
            <person name="Zhang Z."/>
            <person name="Liang K."/>
            <person name="Li H."/>
            <person name="Wang T."/>
            <person name="Liu H."/>
            <person name="Zhang C."/>
            <person name="Li Z."/>
            <person name="Wang Q."/>
            <person name="Meng J."/>
        </authorList>
    </citation>
    <scope>NUCLEOTIDE SEQUENCE [LARGE SCALE GENOMIC DNA]</scope>
    <source>
        <strain evidence="3 4">WHSC-8</strain>
    </source>
</reference>
<dbReference type="PANTHER" id="PTHR38590">
    <property type="entry name" value="BLL0828 PROTEIN"/>
    <property type="match status" value="1"/>
</dbReference>
<dbReference type="AlphaFoldDB" id="A0A7U4LGB9"/>
<dbReference type="PANTHER" id="PTHR38590:SF1">
    <property type="entry name" value="BLL0828 PROTEIN"/>
    <property type="match status" value="1"/>
</dbReference>